<feature type="compositionally biased region" description="Low complexity" evidence="1">
    <location>
        <begin position="192"/>
        <end position="237"/>
    </location>
</feature>
<dbReference type="Pfam" id="PF06933">
    <property type="entry name" value="SSP160"/>
    <property type="match status" value="1"/>
</dbReference>
<feature type="region of interest" description="Disordered" evidence="1">
    <location>
        <begin position="65"/>
        <end position="88"/>
    </location>
</feature>
<name>A0A9C6XSC6_FRAOC</name>
<dbReference type="Proteomes" id="UP000504606">
    <property type="component" value="Unplaced"/>
</dbReference>
<evidence type="ECO:0000259" key="3">
    <source>
        <dbReference type="PROSITE" id="PS51465"/>
    </source>
</evidence>
<evidence type="ECO:0000256" key="2">
    <source>
        <dbReference type="SAM" id="SignalP"/>
    </source>
</evidence>
<feature type="domain" description="Kazal-like" evidence="3">
    <location>
        <begin position="12"/>
        <end position="62"/>
    </location>
</feature>
<dbReference type="InterPro" id="IPR002350">
    <property type="entry name" value="Kazal_dom"/>
</dbReference>
<reference evidence="5" key="1">
    <citation type="submission" date="2025-08" db="UniProtKB">
        <authorList>
            <consortium name="RefSeq"/>
        </authorList>
    </citation>
    <scope>IDENTIFICATION</scope>
    <source>
        <tissue evidence="5">Whole organism</tissue>
    </source>
</reference>
<keyword evidence="2" id="KW-0732">Signal</keyword>
<evidence type="ECO:0000313" key="4">
    <source>
        <dbReference type="Proteomes" id="UP000504606"/>
    </source>
</evidence>
<proteinExistence type="predicted"/>
<organism evidence="4 5">
    <name type="scientific">Frankliniella occidentalis</name>
    <name type="common">Western flower thrips</name>
    <name type="synonym">Euthrips occidentalis</name>
    <dbReference type="NCBI Taxonomy" id="133901"/>
    <lineage>
        <taxon>Eukaryota</taxon>
        <taxon>Metazoa</taxon>
        <taxon>Ecdysozoa</taxon>
        <taxon>Arthropoda</taxon>
        <taxon>Hexapoda</taxon>
        <taxon>Insecta</taxon>
        <taxon>Pterygota</taxon>
        <taxon>Neoptera</taxon>
        <taxon>Paraneoptera</taxon>
        <taxon>Thysanoptera</taxon>
        <taxon>Terebrantia</taxon>
        <taxon>Thripoidea</taxon>
        <taxon>Thripidae</taxon>
        <taxon>Frankliniella</taxon>
    </lineage>
</organism>
<accession>A0A9C6XSC6</accession>
<dbReference type="SMART" id="SM00280">
    <property type="entry name" value="KAZAL"/>
    <property type="match status" value="1"/>
</dbReference>
<sequence>MLLNAVLVAALLLAAAACPCPPAPADSEVCGSDLVTYASLCHLLQCAAVPGLSLEHPGPCSAENAVSADQPSGSRAHHRSRRSATEETQRLDECEEERQCGNATCSECVAGDADCANMCERNCRCGCAGYPPGSLMDDNLRTAIEEEMQCWSTRMGCTGFLCGFFQSCVDRCNLDYRKCLCESVQRAGNRSSAATSTTTTTTTTSTTTNDTSTTTADDTSTTTTSSPTSSSSSTTSTEEPALPCVPVVLEYVLVFASACVCVSASVWVLARACRSCLVSPPEPARGVAELAPVRQPRMGSENKLYVYLVQPRIENENKLHI</sequence>
<protein>
    <submittedName>
        <fullName evidence="5">Uncharacterized protein LOC127750813</fullName>
    </submittedName>
</protein>
<evidence type="ECO:0000256" key="1">
    <source>
        <dbReference type="SAM" id="MobiDB-lite"/>
    </source>
</evidence>
<dbReference type="AlphaFoldDB" id="A0A9C6XSC6"/>
<dbReference type="PROSITE" id="PS51465">
    <property type="entry name" value="KAZAL_2"/>
    <property type="match status" value="1"/>
</dbReference>
<dbReference type="Gene3D" id="3.30.60.30">
    <property type="match status" value="1"/>
</dbReference>
<dbReference type="SUPFAM" id="SSF100895">
    <property type="entry name" value="Kazal-type serine protease inhibitors"/>
    <property type="match status" value="1"/>
</dbReference>
<dbReference type="KEGG" id="foc:127750813"/>
<feature type="region of interest" description="Disordered" evidence="1">
    <location>
        <begin position="192"/>
        <end position="239"/>
    </location>
</feature>
<dbReference type="CDD" id="cd00104">
    <property type="entry name" value="KAZAL_FS"/>
    <property type="match status" value="1"/>
</dbReference>
<feature type="chain" id="PRO_5039444289" evidence="2">
    <location>
        <begin position="18"/>
        <end position="321"/>
    </location>
</feature>
<evidence type="ECO:0000313" key="5">
    <source>
        <dbReference type="RefSeq" id="XP_052129270.1"/>
    </source>
</evidence>
<dbReference type="RefSeq" id="XP_052129270.1">
    <property type="nucleotide sequence ID" value="XM_052273310.1"/>
</dbReference>
<feature type="signal peptide" evidence="2">
    <location>
        <begin position="1"/>
        <end position="17"/>
    </location>
</feature>
<dbReference type="Pfam" id="PF07648">
    <property type="entry name" value="Kazal_2"/>
    <property type="match status" value="1"/>
</dbReference>
<dbReference type="GeneID" id="127750813"/>
<dbReference type="InterPro" id="IPR009701">
    <property type="entry name" value="SSP160"/>
</dbReference>
<dbReference type="InterPro" id="IPR036058">
    <property type="entry name" value="Kazal_dom_sf"/>
</dbReference>
<keyword evidence="4" id="KW-1185">Reference proteome</keyword>
<gene>
    <name evidence="5" type="primary">LOC127750813</name>
</gene>